<dbReference type="STRING" id="149040.A0A194X395"/>
<dbReference type="PANTHER" id="PTHR33112:SF12">
    <property type="entry name" value="HETEROKARYON INCOMPATIBILITY DOMAIN-CONTAINING PROTEIN"/>
    <property type="match status" value="1"/>
</dbReference>
<evidence type="ECO:0000313" key="3">
    <source>
        <dbReference type="Proteomes" id="UP000070700"/>
    </source>
</evidence>
<gene>
    <name evidence="2" type="ORF">LY89DRAFT_650346</name>
</gene>
<name>A0A194X395_MOLSC</name>
<reference evidence="2 3" key="1">
    <citation type="submission" date="2015-10" db="EMBL/GenBank/DDBJ databases">
        <title>Full genome of DAOMC 229536 Phialocephala scopiformis, a fungal endophyte of spruce producing the potent anti-insectan compound rugulosin.</title>
        <authorList>
            <consortium name="DOE Joint Genome Institute"/>
            <person name="Walker A.K."/>
            <person name="Frasz S.L."/>
            <person name="Seifert K.A."/>
            <person name="Miller J.D."/>
            <person name="Mondo S.J."/>
            <person name="Labutti K."/>
            <person name="Lipzen A."/>
            <person name="Dockter R."/>
            <person name="Kennedy M."/>
            <person name="Grigoriev I.V."/>
            <person name="Spatafora J.W."/>
        </authorList>
    </citation>
    <scope>NUCLEOTIDE SEQUENCE [LARGE SCALE GENOMIC DNA]</scope>
    <source>
        <strain evidence="2 3">CBS 120377</strain>
    </source>
</reference>
<dbReference type="InterPro" id="IPR010730">
    <property type="entry name" value="HET"/>
</dbReference>
<dbReference type="GeneID" id="28821829"/>
<evidence type="ECO:0000313" key="2">
    <source>
        <dbReference type="EMBL" id="KUJ14494.1"/>
    </source>
</evidence>
<dbReference type="OrthoDB" id="2958217at2759"/>
<feature type="domain" description="Heterokaryon incompatibility" evidence="1">
    <location>
        <begin position="245"/>
        <end position="389"/>
    </location>
</feature>
<accession>A0A194X395</accession>
<keyword evidence="3" id="KW-1185">Reference proteome</keyword>
<dbReference type="InParanoid" id="A0A194X395"/>
<dbReference type="EMBL" id="KQ947420">
    <property type="protein sequence ID" value="KUJ14494.1"/>
    <property type="molecule type" value="Genomic_DNA"/>
</dbReference>
<protein>
    <submittedName>
        <fullName evidence="2">HET-domain-containing protein</fullName>
    </submittedName>
</protein>
<evidence type="ECO:0000259" key="1">
    <source>
        <dbReference type="Pfam" id="PF06985"/>
    </source>
</evidence>
<sequence>MLSTPHSEPVSKDKIDAELKYDPFPDCNDCLRIVRDTESSRQRGEDGARARTFSENEDSWSASQIFHSDCVTCTAREESETPLCTSCQHLRLEHLSFCMKVEDLPENVPVPRSEVDASCPLCQIFDYVAEGKSSAQREPLGYPMYLTPTRWRDQEVQWRVTGERWGFNGTGAFLVVQRTERGAVMSPMLQDETIHTLKYCLQDCSNEHSFCQAPSDIRLPEKFRLIDIKDKRIVLRSDSDISQGYVALSYVWGSLRDIGSGSSTNSNIAQMSTSMDILELPKTIRDAIQVCEKLGERYIWVDRLCIVQDNEDDKFDQIHAMAGIYSAAKLVIVAASGDNMDAGLSGISQPRNPQKSQIFSGIQVNVQLAPMWDTVDKSTWNSRAWTYQEVILAKRKLFFTEAQVYFECVYRINHEETLAYPSFDPSFHDKDHYPTSTTSLTYNDLGWSKDQVSSTILSSTGESSWKAYQRHVPRYRHRKLSHESDLLNALTGILNALYPESDIYHGLPLPELDIALLWTRQADWLRRQDKSEAKLSTLFPSWSWASSPAEIPSLYNVDFEFYGTLCLWFRPRPTDGQRCELEVVLANTKAAASWRESTGYLNDNVIRVHMARALQHGLVESWIEDNAIAGQWEKPSAELETFLQEQWPKYPDFWNDVFGRDDTLTRARGKLQGISDKLKDGLLVTRAQVARLKIKGSGTSAQILNDAGEKVGWYVDDTNHQVAELQRNGQEKFEFIALSVSGSGAEATQKNAFEDSEGNLPKVLPIIKAMIVRREGDYYYRIGLTQIYMKCWVELNAPFQTVLLA</sequence>
<dbReference type="Proteomes" id="UP000070700">
    <property type="component" value="Unassembled WGS sequence"/>
</dbReference>
<dbReference type="Pfam" id="PF06985">
    <property type="entry name" value="HET"/>
    <property type="match status" value="1"/>
</dbReference>
<dbReference type="RefSeq" id="XP_018068849.1">
    <property type="nucleotide sequence ID" value="XM_018212103.1"/>
</dbReference>
<dbReference type="AlphaFoldDB" id="A0A194X395"/>
<organism evidence="2 3">
    <name type="scientific">Mollisia scopiformis</name>
    <name type="common">Conifer needle endophyte fungus</name>
    <name type="synonym">Phialocephala scopiformis</name>
    <dbReference type="NCBI Taxonomy" id="149040"/>
    <lineage>
        <taxon>Eukaryota</taxon>
        <taxon>Fungi</taxon>
        <taxon>Dikarya</taxon>
        <taxon>Ascomycota</taxon>
        <taxon>Pezizomycotina</taxon>
        <taxon>Leotiomycetes</taxon>
        <taxon>Helotiales</taxon>
        <taxon>Mollisiaceae</taxon>
        <taxon>Mollisia</taxon>
    </lineage>
</organism>
<proteinExistence type="predicted"/>
<dbReference type="KEGG" id="psco:LY89DRAFT_650346"/>
<dbReference type="PANTHER" id="PTHR33112">
    <property type="entry name" value="DOMAIN PROTEIN, PUTATIVE-RELATED"/>
    <property type="match status" value="1"/>
</dbReference>